<dbReference type="STRING" id="1447875.A0A2B7W6N4"/>
<dbReference type="Proteomes" id="UP000223968">
    <property type="component" value="Unassembled WGS sequence"/>
</dbReference>
<dbReference type="InterPro" id="IPR006683">
    <property type="entry name" value="Thioestr_dom"/>
</dbReference>
<dbReference type="Pfam" id="PF03061">
    <property type="entry name" value="4HBT"/>
    <property type="match status" value="1"/>
</dbReference>
<protein>
    <recommendedName>
        <fullName evidence="1">Thioesterase domain-containing protein</fullName>
    </recommendedName>
</protein>
<dbReference type="SUPFAM" id="SSF54637">
    <property type="entry name" value="Thioesterase/thiol ester dehydrase-isomerase"/>
    <property type="match status" value="1"/>
</dbReference>
<dbReference type="PANTHER" id="PTHR47260:SF7">
    <property type="entry name" value="THIOESTERASE FAMILY PROTEIN (AFU_ORTHOLOGUE AFUA_1G10800)"/>
    <property type="match status" value="1"/>
</dbReference>
<dbReference type="CDD" id="cd03443">
    <property type="entry name" value="PaaI_thioesterase"/>
    <property type="match status" value="1"/>
</dbReference>
<keyword evidence="3" id="KW-1185">Reference proteome</keyword>
<comment type="caution">
    <text evidence="2">The sequence shown here is derived from an EMBL/GenBank/DDBJ whole genome shotgun (WGS) entry which is preliminary data.</text>
</comment>
<dbReference type="PANTHER" id="PTHR47260">
    <property type="entry name" value="UPF0644 PROTEIN PB2B4.06"/>
    <property type="match status" value="1"/>
</dbReference>
<dbReference type="Gene3D" id="3.10.129.10">
    <property type="entry name" value="Hotdog Thioesterase"/>
    <property type="match status" value="1"/>
</dbReference>
<evidence type="ECO:0000313" key="3">
    <source>
        <dbReference type="Proteomes" id="UP000223968"/>
    </source>
</evidence>
<evidence type="ECO:0000259" key="1">
    <source>
        <dbReference type="Pfam" id="PF03061"/>
    </source>
</evidence>
<organism evidence="2 3">
    <name type="scientific">Helicocarpus griseus UAMH5409</name>
    <dbReference type="NCBI Taxonomy" id="1447875"/>
    <lineage>
        <taxon>Eukaryota</taxon>
        <taxon>Fungi</taxon>
        <taxon>Dikarya</taxon>
        <taxon>Ascomycota</taxon>
        <taxon>Pezizomycotina</taxon>
        <taxon>Eurotiomycetes</taxon>
        <taxon>Eurotiomycetidae</taxon>
        <taxon>Onygenales</taxon>
        <taxon>Ajellomycetaceae</taxon>
        <taxon>Helicocarpus</taxon>
    </lineage>
</organism>
<name>A0A2B7W6N4_9EURO</name>
<feature type="domain" description="Thioesterase" evidence="1">
    <location>
        <begin position="208"/>
        <end position="272"/>
    </location>
</feature>
<gene>
    <name evidence="2" type="ORF">AJ79_10213</name>
</gene>
<dbReference type="OrthoDB" id="506431at2759"/>
<sequence>MVPSRSLPVFATNSIFLIPKSSTATALRLSAPLSRASRASSPPSFFVARPIRLLHRSYSVQAANPLSYLPPRFKKPSLLRRILTTCAIATLSLCVGIGLSPIPETMTKIAVQLGAEETPFEPQDDIAREIDEYIDNHPLAHSLRQNAEFTESRPHMKIPVAMRRHNLTAGTLAGPDKIVVPPYIWSEAGGKSLVSMLYLGTDVSGHPGLVHGGLLATVLDETLARCCFPALPNGIGVTANLNINYRSPAPAGSYFVVRAETERVEGRKAFVKGWIETLPDDGKEPVIVAEATALFVEPKNVAALPSLYKAMP</sequence>
<dbReference type="InterPro" id="IPR029069">
    <property type="entry name" value="HotDog_dom_sf"/>
</dbReference>
<dbReference type="AlphaFoldDB" id="A0A2B7W6N4"/>
<accession>A0A2B7W6N4</accession>
<proteinExistence type="predicted"/>
<evidence type="ECO:0000313" key="2">
    <source>
        <dbReference type="EMBL" id="PGG95173.1"/>
    </source>
</evidence>
<reference evidence="2 3" key="1">
    <citation type="submission" date="2017-10" db="EMBL/GenBank/DDBJ databases">
        <title>Comparative genomics in systemic dimorphic fungi from Ajellomycetaceae.</title>
        <authorList>
            <person name="Munoz J.F."/>
            <person name="Mcewen J.G."/>
            <person name="Clay O.K."/>
            <person name="Cuomo C.A."/>
        </authorList>
    </citation>
    <scope>NUCLEOTIDE SEQUENCE [LARGE SCALE GENOMIC DNA]</scope>
    <source>
        <strain evidence="2 3">UAMH5409</strain>
    </source>
</reference>
<dbReference type="EMBL" id="PDNB01000385">
    <property type="protein sequence ID" value="PGG95173.1"/>
    <property type="molecule type" value="Genomic_DNA"/>
</dbReference>
<dbReference type="InterPro" id="IPR052061">
    <property type="entry name" value="PTE-AB_protein"/>
</dbReference>